<sequence>MGPPSYGTSTLEPFCFRLVVLPKKRGKENTKQVEKMENKEPDGRLESDQIGPTARSVPPTDVMAIAGFALLSAIAGDKGPVFHIATAPYAEARYLKKVGKFPD</sequence>
<feature type="compositionally biased region" description="Basic and acidic residues" evidence="1">
    <location>
        <begin position="27"/>
        <end position="47"/>
    </location>
</feature>
<organism evidence="2 3">
    <name type="scientific">Tupaia chinensis</name>
    <name type="common">Chinese tree shrew</name>
    <name type="synonym">Tupaia belangeri chinensis</name>
    <dbReference type="NCBI Taxonomy" id="246437"/>
    <lineage>
        <taxon>Eukaryota</taxon>
        <taxon>Metazoa</taxon>
        <taxon>Chordata</taxon>
        <taxon>Craniata</taxon>
        <taxon>Vertebrata</taxon>
        <taxon>Euteleostomi</taxon>
        <taxon>Mammalia</taxon>
        <taxon>Eutheria</taxon>
        <taxon>Euarchontoglires</taxon>
        <taxon>Scandentia</taxon>
        <taxon>Tupaiidae</taxon>
        <taxon>Tupaia</taxon>
    </lineage>
</organism>
<reference evidence="3" key="1">
    <citation type="submission" date="2012-07" db="EMBL/GenBank/DDBJ databases">
        <title>Genome of the Chinese tree shrew, a rising model animal genetically related to primates.</title>
        <authorList>
            <person name="Zhang G."/>
            <person name="Fan Y."/>
            <person name="Yao Y."/>
            <person name="Huang Z."/>
        </authorList>
    </citation>
    <scope>NUCLEOTIDE SEQUENCE [LARGE SCALE GENOMIC DNA]</scope>
</reference>
<dbReference type="AlphaFoldDB" id="L9LCU4"/>
<feature type="region of interest" description="Disordered" evidence="1">
    <location>
        <begin position="26"/>
        <end position="56"/>
    </location>
</feature>
<evidence type="ECO:0000313" key="3">
    <source>
        <dbReference type="Proteomes" id="UP000011518"/>
    </source>
</evidence>
<protein>
    <submittedName>
        <fullName evidence="2">Uncharacterized protein</fullName>
    </submittedName>
</protein>
<dbReference type="Proteomes" id="UP000011518">
    <property type="component" value="Unassembled WGS sequence"/>
</dbReference>
<name>L9LCU4_TUPCH</name>
<dbReference type="EMBL" id="KB320407">
    <property type="protein sequence ID" value="ELW72484.1"/>
    <property type="molecule type" value="Genomic_DNA"/>
</dbReference>
<evidence type="ECO:0000256" key="1">
    <source>
        <dbReference type="SAM" id="MobiDB-lite"/>
    </source>
</evidence>
<evidence type="ECO:0000313" key="2">
    <source>
        <dbReference type="EMBL" id="ELW72484.1"/>
    </source>
</evidence>
<dbReference type="InParanoid" id="L9LCU4"/>
<proteinExistence type="predicted"/>
<keyword evidence="3" id="KW-1185">Reference proteome</keyword>
<accession>L9LCU4</accession>
<reference evidence="3" key="2">
    <citation type="journal article" date="2013" name="Nat. Commun.">
        <title>Genome of the Chinese tree shrew.</title>
        <authorList>
            <person name="Fan Y."/>
            <person name="Huang Z.Y."/>
            <person name="Cao C.C."/>
            <person name="Chen C.S."/>
            <person name="Chen Y.X."/>
            <person name="Fan D.D."/>
            <person name="He J."/>
            <person name="Hou H.L."/>
            <person name="Hu L."/>
            <person name="Hu X.T."/>
            <person name="Jiang X.T."/>
            <person name="Lai R."/>
            <person name="Lang Y.S."/>
            <person name="Liang B."/>
            <person name="Liao S.G."/>
            <person name="Mu D."/>
            <person name="Ma Y.Y."/>
            <person name="Niu Y.Y."/>
            <person name="Sun X.Q."/>
            <person name="Xia J.Q."/>
            <person name="Xiao J."/>
            <person name="Xiong Z.Q."/>
            <person name="Xu L."/>
            <person name="Yang L."/>
            <person name="Zhang Y."/>
            <person name="Zhao W."/>
            <person name="Zhao X.D."/>
            <person name="Zheng Y.T."/>
            <person name="Zhou J.M."/>
            <person name="Zhu Y.B."/>
            <person name="Zhang G.J."/>
            <person name="Wang J."/>
            <person name="Yao Y.G."/>
        </authorList>
    </citation>
    <scope>NUCLEOTIDE SEQUENCE [LARGE SCALE GENOMIC DNA]</scope>
</reference>
<gene>
    <name evidence="2" type="ORF">TREES_T100009665</name>
</gene>